<evidence type="ECO:0000256" key="1">
    <source>
        <dbReference type="ARBA" id="ARBA00004604"/>
    </source>
</evidence>
<dbReference type="PANTHER" id="PTHR12728:SF0">
    <property type="entry name" value="RIBOSOME PRODUCTION FACTOR 2 HOMOLOG"/>
    <property type="match status" value="1"/>
</dbReference>
<dbReference type="InterPro" id="IPR039770">
    <property type="entry name" value="Rpf2"/>
</dbReference>
<organism evidence="7 8">
    <name type="scientific">Cladorrhinum samala</name>
    <dbReference type="NCBI Taxonomy" id="585594"/>
    <lineage>
        <taxon>Eukaryota</taxon>
        <taxon>Fungi</taxon>
        <taxon>Dikarya</taxon>
        <taxon>Ascomycota</taxon>
        <taxon>Pezizomycotina</taxon>
        <taxon>Sordariomycetes</taxon>
        <taxon>Sordariomycetidae</taxon>
        <taxon>Sordariales</taxon>
        <taxon>Podosporaceae</taxon>
        <taxon>Cladorrhinum</taxon>
    </lineage>
</organism>
<comment type="caution">
    <text evidence="7">The sequence shown here is derived from an EMBL/GenBank/DDBJ whole genome shotgun (WGS) entry which is preliminary data.</text>
</comment>
<dbReference type="AlphaFoldDB" id="A0AAV9HK67"/>
<evidence type="ECO:0000256" key="3">
    <source>
        <dbReference type="ARBA" id="ARBA00023242"/>
    </source>
</evidence>
<comment type="subcellular location">
    <subcellularLocation>
        <location evidence="1 4">Nucleus</location>
        <location evidence="1 4">Nucleolus</location>
    </subcellularLocation>
</comment>
<evidence type="ECO:0000256" key="2">
    <source>
        <dbReference type="ARBA" id="ARBA00010782"/>
    </source>
</evidence>
<comment type="similarity">
    <text evidence="2 4">Belongs to the RPF2 family.</text>
</comment>
<dbReference type="EMBL" id="MU864997">
    <property type="protein sequence ID" value="KAK4461125.1"/>
    <property type="molecule type" value="Genomic_DNA"/>
</dbReference>
<evidence type="ECO:0000313" key="8">
    <source>
        <dbReference type="Proteomes" id="UP001321749"/>
    </source>
</evidence>
<feature type="compositionally biased region" description="Basic residues" evidence="5">
    <location>
        <begin position="1"/>
        <end position="13"/>
    </location>
</feature>
<dbReference type="Proteomes" id="UP001321749">
    <property type="component" value="Unassembled WGS sequence"/>
</dbReference>
<feature type="compositionally biased region" description="Acidic residues" evidence="5">
    <location>
        <begin position="307"/>
        <end position="317"/>
    </location>
</feature>
<feature type="region of interest" description="Disordered" evidence="5">
    <location>
        <begin position="292"/>
        <end position="329"/>
    </location>
</feature>
<name>A0AAV9HK67_9PEZI</name>
<evidence type="ECO:0000259" key="6">
    <source>
        <dbReference type="PROSITE" id="PS50833"/>
    </source>
</evidence>
<evidence type="ECO:0000256" key="5">
    <source>
        <dbReference type="SAM" id="MobiDB-lite"/>
    </source>
</evidence>
<dbReference type="PROSITE" id="PS50833">
    <property type="entry name" value="BRIX"/>
    <property type="match status" value="1"/>
</dbReference>
<dbReference type="SMART" id="SM00879">
    <property type="entry name" value="Brix"/>
    <property type="match status" value="1"/>
</dbReference>
<dbReference type="GO" id="GO:0000463">
    <property type="term" value="P:maturation of LSU-rRNA from tricistronic rRNA transcript (SSU-rRNA, 5.8S rRNA, LSU-rRNA)"/>
    <property type="evidence" value="ECO:0007669"/>
    <property type="project" value="TreeGrafter"/>
</dbReference>
<dbReference type="InterPro" id="IPR007109">
    <property type="entry name" value="Brix"/>
</dbReference>
<keyword evidence="8" id="KW-1185">Reference proteome</keyword>
<feature type="domain" description="Brix" evidence="6">
    <location>
        <begin position="28"/>
        <end position="249"/>
    </location>
</feature>
<keyword evidence="3 4" id="KW-0539">Nucleus</keyword>
<evidence type="ECO:0000313" key="7">
    <source>
        <dbReference type="EMBL" id="KAK4461125.1"/>
    </source>
</evidence>
<proteinExistence type="inferred from homology"/>
<feature type="region of interest" description="Disordered" evidence="5">
    <location>
        <begin position="1"/>
        <end position="28"/>
    </location>
</feature>
<gene>
    <name evidence="7" type="ORF">QBC42DRAFT_270858</name>
</gene>
<sequence length="329" mass="37353">MLRQIKPKTARSKRALEKKAPKVNENPKSSLFLRGTTCSQITQDAMGDLFALRQVHSKRFTKKNPIHPFEDASSLCFFSEKNDCSIMVFGSSNKKRPHNITLARMFNHKVLDMLELNLDAETFRSISQFKTNKVPVGTRPLMVFSGTAFESPVPNAFTMAKSMLIDFFKGDISNKIDVEGLKYIVSVTADEPTTAAVDSDDPSSKPVLHLRVYTIHTKRSGQKLPRVELEEHGPRMDFRLGRIQEPDDALLKEAMRKPRTSEERTKKNISTDIMGDKLGRIHMGKLDLSQLQTRKMKGLKRERDVQSDDEAETLFEEEQPKKKKAATKA</sequence>
<dbReference type="GO" id="GO:0019843">
    <property type="term" value="F:rRNA binding"/>
    <property type="evidence" value="ECO:0007669"/>
    <property type="project" value="UniProtKB-UniRule"/>
</dbReference>
<dbReference type="GO" id="GO:0005730">
    <property type="term" value="C:nucleolus"/>
    <property type="evidence" value="ECO:0007669"/>
    <property type="project" value="UniProtKB-SubCell"/>
</dbReference>
<evidence type="ECO:0000256" key="4">
    <source>
        <dbReference type="RuleBase" id="RU367086"/>
    </source>
</evidence>
<reference evidence="7" key="2">
    <citation type="submission" date="2023-06" db="EMBL/GenBank/DDBJ databases">
        <authorList>
            <consortium name="Lawrence Berkeley National Laboratory"/>
            <person name="Mondo S.J."/>
            <person name="Hensen N."/>
            <person name="Bonometti L."/>
            <person name="Westerberg I."/>
            <person name="Brannstrom I.O."/>
            <person name="Guillou S."/>
            <person name="Cros-Aarteil S."/>
            <person name="Calhoun S."/>
            <person name="Haridas S."/>
            <person name="Kuo A."/>
            <person name="Pangilinan J."/>
            <person name="Riley R."/>
            <person name="Labutti K."/>
            <person name="Andreopoulos B."/>
            <person name="Lipzen A."/>
            <person name="Chen C."/>
            <person name="Yanf M."/>
            <person name="Daum C."/>
            <person name="Ng V."/>
            <person name="Clum A."/>
            <person name="Steindorff A."/>
            <person name="Ohm R."/>
            <person name="Martin F."/>
            <person name="Silar P."/>
            <person name="Natvig D."/>
            <person name="Lalanne C."/>
            <person name="Gautier V."/>
            <person name="Ament-Velasquez S.L."/>
            <person name="Kruys A."/>
            <person name="Hutchinson M.I."/>
            <person name="Powell A.J."/>
            <person name="Barry K."/>
            <person name="Miller A.N."/>
            <person name="Grigoriev I.V."/>
            <person name="Debuchy R."/>
            <person name="Gladieux P."/>
            <person name="Thoren M.H."/>
            <person name="Johannesson H."/>
        </authorList>
    </citation>
    <scope>NUCLEOTIDE SEQUENCE</scope>
    <source>
        <strain evidence="7">PSN324</strain>
    </source>
</reference>
<dbReference type="PANTHER" id="PTHR12728">
    <property type="entry name" value="BRIX DOMAIN CONTAINING PROTEIN"/>
    <property type="match status" value="1"/>
</dbReference>
<protein>
    <recommendedName>
        <fullName evidence="4">Ribosome production factor 2 homolog</fullName>
    </recommendedName>
    <alternativeName>
        <fullName evidence="4">Ribosome biogenesis protein RPF2 homolog</fullName>
    </alternativeName>
</protein>
<dbReference type="GO" id="GO:0000027">
    <property type="term" value="P:ribosomal large subunit assembly"/>
    <property type="evidence" value="ECO:0007669"/>
    <property type="project" value="InterPro"/>
</dbReference>
<dbReference type="Pfam" id="PF04427">
    <property type="entry name" value="Brix"/>
    <property type="match status" value="1"/>
</dbReference>
<reference evidence="7" key="1">
    <citation type="journal article" date="2023" name="Mol. Phylogenet. Evol.">
        <title>Genome-scale phylogeny and comparative genomics of the fungal order Sordariales.</title>
        <authorList>
            <person name="Hensen N."/>
            <person name="Bonometti L."/>
            <person name="Westerberg I."/>
            <person name="Brannstrom I.O."/>
            <person name="Guillou S."/>
            <person name="Cros-Aarteil S."/>
            <person name="Calhoun S."/>
            <person name="Haridas S."/>
            <person name="Kuo A."/>
            <person name="Mondo S."/>
            <person name="Pangilinan J."/>
            <person name="Riley R."/>
            <person name="LaButti K."/>
            <person name="Andreopoulos B."/>
            <person name="Lipzen A."/>
            <person name="Chen C."/>
            <person name="Yan M."/>
            <person name="Daum C."/>
            <person name="Ng V."/>
            <person name="Clum A."/>
            <person name="Steindorff A."/>
            <person name="Ohm R.A."/>
            <person name="Martin F."/>
            <person name="Silar P."/>
            <person name="Natvig D.O."/>
            <person name="Lalanne C."/>
            <person name="Gautier V."/>
            <person name="Ament-Velasquez S.L."/>
            <person name="Kruys A."/>
            <person name="Hutchinson M.I."/>
            <person name="Powell A.J."/>
            <person name="Barry K."/>
            <person name="Miller A.N."/>
            <person name="Grigoriev I.V."/>
            <person name="Debuchy R."/>
            <person name="Gladieux P."/>
            <person name="Hiltunen Thoren M."/>
            <person name="Johannesson H."/>
        </authorList>
    </citation>
    <scope>NUCLEOTIDE SEQUENCE</scope>
    <source>
        <strain evidence="7">PSN324</strain>
    </source>
</reference>
<accession>A0AAV9HK67</accession>